<protein>
    <submittedName>
        <fullName evidence="1">Uncharacterized protein</fullName>
    </submittedName>
</protein>
<dbReference type="AlphaFoldDB" id="A0A9P8NWZ6"/>
<evidence type="ECO:0000313" key="1">
    <source>
        <dbReference type="EMBL" id="KAH3660967.1"/>
    </source>
</evidence>
<keyword evidence="2" id="KW-1185">Reference proteome</keyword>
<evidence type="ECO:0000313" key="2">
    <source>
        <dbReference type="Proteomes" id="UP000788993"/>
    </source>
</evidence>
<dbReference type="Proteomes" id="UP000788993">
    <property type="component" value="Unassembled WGS sequence"/>
</dbReference>
<dbReference type="PANTHER" id="PTHR21521:SF0">
    <property type="entry name" value="AMUN, ISOFORM A"/>
    <property type="match status" value="1"/>
</dbReference>
<comment type="caution">
    <text evidence="1">The sequence shown here is derived from an EMBL/GenBank/DDBJ whole genome shotgun (WGS) entry which is preliminary data.</text>
</comment>
<reference evidence="1" key="2">
    <citation type="submission" date="2021-01" db="EMBL/GenBank/DDBJ databases">
        <authorList>
            <person name="Schikora-Tamarit M.A."/>
        </authorList>
    </citation>
    <scope>NUCLEOTIDE SEQUENCE</scope>
    <source>
        <strain evidence="1">NCAIM Y.01608</strain>
    </source>
</reference>
<name>A0A9P8NWZ6_9ASCO</name>
<organism evidence="1 2">
    <name type="scientific">Ogataea polymorpha</name>
    <dbReference type="NCBI Taxonomy" id="460523"/>
    <lineage>
        <taxon>Eukaryota</taxon>
        <taxon>Fungi</taxon>
        <taxon>Dikarya</taxon>
        <taxon>Ascomycota</taxon>
        <taxon>Saccharomycotina</taxon>
        <taxon>Pichiomycetes</taxon>
        <taxon>Pichiales</taxon>
        <taxon>Pichiaceae</taxon>
        <taxon>Ogataea</taxon>
    </lineage>
</organism>
<gene>
    <name evidence="1" type="ORF">OGATHE_005299</name>
</gene>
<accession>A0A9P8NWZ6</accession>
<reference evidence="1" key="1">
    <citation type="journal article" date="2021" name="Open Biol.">
        <title>Shared evolutionary footprints suggest mitochondrial oxidative damage underlies multiple complex I losses in fungi.</title>
        <authorList>
            <person name="Schikora-Tamarit M.A."/>
            <person name="Marcet-Houben M."/>
            <person name="Nosek J."/>
            <person name="Gabaldon T."/>
        </authorList>
    </citation>
    <scope>NUCLEOTIDE SEQUENCE</scope>
    <source>
        <strain evidence="1">NCAIM Y.01608</strain>
    </source>
</reference>
<dbReference type="EMBL" id="JAEUBD010001468">
    <property type="protein sequence ID" value="KAH3660967.1"/>
    <property type="molecule type" value="Genomic_DNA"/>
</dbReference>
<dbReference type="PANTHER" id="PTHR21521">
    <property type="entry name" value="AMUN, ISOFORM A"/>
    <property type="match status" value="1"/>
</dbReference>
<proteinExistence type="predicted"/>
<sequence>MDTKIEDELLGCRERFYETFIKDSANMSLKDLDIWRTETMPDILETRFTKKRQMWLEKAELQRLMEWKLTRGKFRPTLPKLIQSNDPVRVREYTEQAFGVLIDYCDASKDNDNEFTAAVKKSMELACQLRGVGPATSTLILSLAGPTLRKTLNNNLRDIPFFSDEVFEILNPGYGKIRYSTKEYLELVLPKLLLFKNRELQKIEESLWCLHRADKMYGKLDGALANILTSVHELTRDHQLVAARPSKRRKK</sequence>